<dbReference type="KEGG" id="ddi:DDB_G0292684"/>
<protein>
    <submittedName>
        <fullName evidence="1">Uncharacterized protein</fullName>
    </submittedName>
</protein>
<proteinExistence type="predicted"/>
<dbReference type="PhylomeDB" id="Q54CV1"/>
<dbReference type="GeneID" id="8628829"/>
<comment type="caution">
    <text evidence="1">The sequence shown here is derived from an EMBL/GenBank/DDBJ whole genome shotgun (WGS) entry which is preliminary data.</text>
</comment>
<dbReference type="VEuPathDB" id="AmoebaDB:DDB_G0292684"/>
<dbReference type="AlphaFoldDB" id="Q54CV1"/>
<dbReference type="FunCoup" id="Q54CV1">
    <property type="interactions" value="2"/>
</dbReference>
<keyword evidence="2" id="KW-1185">Reference proteome</keyword>
<gene>
    <name evidence="1" type="ORF">DDB_G0292684</name>
</gene>
<dbReference type="RefSeq" id="XP_629569.1">
    <property type="nucleotide sequence ID" value="XM_629567.1"/>
</dbReference>
<dbReference type="HOGENOM" id="CLU_1242062_0_0_1"/>
<accession>Q54CV1</accession>
<dbReference type="InParanoid" id="Q54CV1"/>
<sequence>MSLIAMRIMKENQLKTNLQLIENSLKIENKNDLKINKDIENKQFKNNYKYNNHNLFYLTNNEYFSKETKNNIEINIEKIGNKLNDIKEIISSKNDWSIDEISLKNIYFNLLPKKLKDMFGLVLVDILENIYKTLKRNCQNPNILKIVQKQSINNQIIFKIESFYDDDDDDDDDDDHEKLNSNNDNNILNSNKSICNLSFEFGNLIILFKSIKNINIQLMDFNT</sequence>
<dbReference type="PaxDb" id="44689-DDB0184522"/>
<reference evidence="1 2" key="1">
    <citation type="journal article" date="2005" name="Nature">
        <title>The genome of the social amoeba Dictyostelium discoideum.</title>
        <authorList>
            <consortium name="The Dictyostelium discoideum Sequencing Consortium"/>
            <person name="Eichinger L."/>
            <person name="Pachebat J.A."/>
            <person name="Glockner G."/>
            <person name="Rajandream M.A."/>
            <person name="Sucgang R."/>
            <person name="Berriman M."/>
            <person name="Song J."/>
            <person name="Olsen R."/>
            <person name="Szafranski K."/>
            <person name="Xu Q."/>
            <person name="Tunggal B."/>
            <person name="Kummerfeld S."/>
            <person name="Madera M."/>
            <person name="Konfortov B.A."/>
            <person name="Rivero F."/>
            <person name="Bankier A.T."/>
            <person name="Lehmann R."/>
            <person name="Hamlin N."/>
            <person name="Davies R."/>
            <person name="Gaudet P."/>
            <person name="Fey P."/>
            <person name="Pilcher K."/>
            <person name="Chen G."/>
            <person name="Saunders D."/>
            <person name="Sodergren E."/>
            <person name="Davis P."/>
            <person name="Kerhornou A."/>
            <person name="Nie X."/>
            <person name="Hall N."/>
            <person name="Anjard C."/>
            <person name="Hemphill L."/>
            <person name="Bason N."/>
            <person name="Farbrother P."/>
            <person name="Desany B."/>
            <person name="Just E."/>
            <person name="Morio T."/>
            <person name="Rost R."/>
            <person name="Churcher C."/>
            <person name="Cooper J."/>
            <person name="Haydock S."/>
            <person name="van Driessche N."/>
            <person name="Cronin A."/>
            <person name="Goodhead I."/>
            <person name="Muzny D."/>
            <person name="Mourier T."/>
            <person name="Pain A."/>
            <person name="Lu M."/>
            <person name="Harper D."/>
            <person name="Lindsay R."/>
            <person name="Hauser H."/>
            <person name="James K."/>
            <person name="Quiles M."/>
            <person name="Madan Babu M."/>
            <person name="Saito T."/>
            <person name="Buchrieser C."/>
            <person name="Wardroper A."/>
            <person name="Felder M."/>
            <person name="Thangavelu M."/>
            <person name="Johnson D."/>
            <person name="Knights A."/>
            <person name="Loulseged H."/>
            <person name="Mungall K."/>
            <person name="Oliver K."/>
            <person name="Price C."/>
            <person name="Quail M.A."/>
            <person name="Urushihara H."/>
            <person name="Hernandez J."/>
            <person name="Rabbinowitsch E."/>
            <person name="Steffen D."/>
            <person name="Sanders M."/>
            <person name="Ma J."/>
            <person name="Kohara Y."/>
            <person name="Sharp S."/>
            <person name="Simmonds M."/>
            <person name="Spiegler S."/>
            <person name="Tivey A."/>
            <person name="Sugano S."/>
            <person name="White B."/>
            <person name="Walker D."/>
            <person name="Woodward J."/>
            <person name="Winckler T."/>
            <person name="Tanaka Y."/>
            <person name="Shaulsky G."/>
            <person name="Schleicher M."/>
            <person name="Weinstock G."/>
            <person name="Rosenthal A."/>
            <person name="Cox E.C."/>
            <person name="Chisholm R.L."/>
            <person name="Gibbs R."/>
            <person name="Loomis W.F."/>
            <person name="Platzer M."/>
            <person name="Kay R.R."/>
            <person name="Williams J."/>
            <person name="Dear P.H."/>
            <person name="Noegel A.A."/>
            <person name="Barrell B."/>
            <person name="Kuspa A."/>
        </authorList>
    </citation>
    <scope>NUCLEOTIDE SEQUENCE [LARGE SCALE GENOMIC DNA]</scope>
    <source>
        <strain evidence="1 2">AX4</strain>
    </source>
</reference>
<name>Q54CV1_DICDI</name>
<organism evidence="1 2">
    <name type="scientific">Dictyostelium discoideum</name>
    <name type="common">Social amoeba</name>
    <dbReference type="NCBI Taxonomy" id="44689"/>
    <lineage>
        <taxon>Eukaryota</taxon>
        <taxon>Amoebozoa</taxon>
        <taxon>Evosea</taxon>
        <taxon>Eumycetozoa</taxon>
        <taxon>Dictyostelia</taxon>
        <taxon>Dictyosteliales</taxon>
        <taxon>Dictyosteliaceae</taxon>
        <taxon>Dictyostelium</taxon>
    </lineage>
</organism>
<dbReference type="dictyBase" id="DDB_G0292684"/>
<dbReference type="EMBL" id="AAFI02000194">
    <property type="protein sequence ID" value="EAL61145.1"/>
    <property type="molecule type" value="Genomic_DNA"/>
</dbReference>
<dbReference type="Proteomes" id="UP000002195">
    <property type="component" value="Unassembled WGS sequence"/>
</dbReference>
<evidence type="ECO:0000313" key="2">
    <source>
        <dbReference type="Proteomes" id="UP000002195"/>
    </source>
</evidence>
<evidence type="ECO:0000313" key="1">
    <source>
        <dbReference type="EMBL" id="EAL61145.1"/>
    </source>
</evidence>